<reference evidence="13" key="1">
    <citation type="submission" date="2022-12" db="EMBL/GenBank/DDBJ databases">
        <title>Draft genome assemblies for two species of Escallonia (Escalloniales).</title>
        <authorList>
            <person name="Chanderbali A."/>
            <person name="Dervinis C."/>
            <person name="Anghel I."/>
            <person name="Soltis D."/>
            <person name="Soltis P."/>
            <person name="Zapata F."/>
        </authorList>
    </citation>
    <scope>NUCLEOTIDE SEQUENCE</scope>
    <source>
        <strain evidence="13">UCBG92.1500</strain>
        <tissue evidence="13">Leaf</tissue>
    </source>
</reference>
<dbReference type="Proteomes" id="UP001187471">
    <property type="component" value="Unassembled WGS sequence"/>
</dbReference>
<dbReference type="PANTHER" id="PTHR13462">
    <property type="entry name" value="CALCIUM UNIPORTER PROTEIN, MITOCHONDRIAL"/>
    <property type="match status" value="1"/>
</dbReference>
<name>A0AA88S2B0_9ASTE</name>
<evidence type="ECO:0000256" key="6">
    <source>
        <dbReference type="ARBA" id="ARBA00022837"/>
    </source>
</evidence>
<keyword evidence="8" id="KW-0406">Ion transport</keyword>
<feature type="transmembrane region" description="Helical" evidence="11">
    <location>
        <begin position="251"/>
        <end position="271"/>
    </location>
</feature>
<evidence type="ECO:0000256" key="5">
    <source>
        <dbReference type="ARBA" id="ARBA00022692"/>
    </source>
</evidence>
<evidence type="ECO:0000256" key="10">
    <source>
        <dbReference type="SAM" id="MobiDB-lite"/>
    </source>
</evidence>
<protein>
    <recommendedName>
        <fullName evidence="12">Calcium uniporter protein C-terminal domain-containing protein</fullName>
    </recommendedName>
</protein>
<evidence type="ECO:0000256" key="7">
    <source>
        <dbReference type="ARBA" id="ARBA00022989"/>
    </source>
</evidence>
<evidence type="ECO:0000313" key="13">
    <source>
        <dbReference type="EMBL" id="KAK2994793.1"/>
    </source>
</evidence>
<keyword evidence="6" id="KW-0106">Calcium</keyword>
<dbReference type="EMBL" id="JAVXUO010000170">
    <property type="protein sequence ID" value="KAK2994793.1"/>
    <property type="molecule type" value="Genomic_DNA"/>
</dbReference>
<dbReference type="GO" id="GO:0015292">
    <property type="term" value="F:uniporter activity"/>
    <property type="evidence" value="ECO:0007669"/>
    <property type="project" value="TreeGrafter"/>
</dbReference>
<keyword evidence="5 11" id="KW-0812">Transmembrane</keyword>
<evidence type="ECO:0000256" key="9">
    <source>
        <dbReference type="ARBA" id="ARBA00023136"/>
    </source>
</evidence>
<keyword evidence="9 11" id="KW-0472">Membrane</keyword>
<keyword evidence="3" id="KW-0813">Transport</keyword>
<dbReference type="GO" id="GO:0051560">
    <property type="term" value="P:mitochondrial calcium ion homeostasis"/>
    <property type="evidence" value="ECO:0007669"/>
    <property type="project" value="InterPro"/>
</dbReference>
<keyword evidence="7 11" id="KW-1133">Transmembrane helix</keyword>
<evidence type="ECO:0000256" key="2">
    <source>
        <dbReference type="ARBA" id="ARBA00005653"/>
    </source>
</evidence>
<dbReference type="InterPro" id="IPR006769">
    <property type="entry name" value="MCU_C"/>
</dbReference>
<comment type="similarity">
    <text evidence="2">Belongs to the MCU (TC 1.A.77) family.</text>
</comment>
<dbReference type="GO" id="GO:1990246">
    <property type="term" value="C:uniplex complex"/>
    <property type="evidence" value="ECO:0007669"/>
    <property type="project" value="TreeGrafter"/>
</dbReference>
<keyword evidence="4" id="KW-0109">Calcium transport</keyword>
<gene>
    <name evidence="13" type="ORF">RJ640_021025</name>
</gene>
<evidence type="ECO:0000256" key="3">
    <source>
        <dbReference type="ARBA" id="ARBA00022448"/>
    </source>
</evidence>
<dbReference type="AlphaFoldDB" id="A0AA88S2B0"/>
<dbReference type="GO" id="GO:0036444">
    <property type="term" value="P:calcium import into the mitochondrion"/>
    <property type="evidence" value="ECO:0007669"/>
    <property type="project" value="TreeGrafter"/>
</dbReference>
<dbReference type="InterPro" id="IPR039055">
    <property type="entry name" value="MCU_fam"/>
</dbReference>
<evidence type="ECO:0000256" key="4">
    <source>
        <dbReference type="ARBA" id="ARBA00022568"/>
    </source>
</evidence>
<accession>A0AA88S2B0</accession>
<dbReference type="GO" id="GO:0005262">
    <property type="term" value="F:calcium channel activity"/>
    <property type="evidence" value="ECO:0007669"/>
    <property type="project" value="TreeGrafter"/>
</dbReference>
<feature type="region of interest" description="Disordered" evidence="10">
    <location>
        <begin position="11"/>
        <end position="46"/>
    </location>
</feature>
<dbReference type="PANTHER" id="PTHR13462:SF17">
    <property type="entry name" value="CALCIUM UNIPORTER PROTEIN 4, MITOCHONDRIAL"/>
    <property type="match status" value="1"/>
</dbReference>
<keyword evidence="14" id="KW-1185">Reference proteome</keyword>
<organism evidence="13 14">
    <name type="scientific">Escallonia rubra</name>
    <dbReference type="NCBI Taxonomy" id="112253"/>
    <lineage>
        <taxon>Eukaryota</taxon>
        <taxon>Viridiplantae</taxon>
        <taxon>Streptophyta</taxon>
        <taxon>Embryophyta</taxon>
        <taxon>Tracheophyta</taxon>
        <taxon>Spermatophyta</taxon>
        <taxon>Magnoliopsida</taxon>
        <taxon>eudicotyledons</taxon>
        <taxon>Gunneridae</taxon>
        <taxon>Pentapetalae</taxon>
        <taxon>asterids</taxon>
        <taxon>campanulids</taxon>
        <taxon>Escalloniales</taxon>
        <taxon>Escalloniaceae</taxon>
        <taxon>Escallonia</taxon>
    </lineage>
</organism>
<comment type="caution">
    <text evidence="13">The sequence shown here is derived from an EMBL/GenBank/DDBJ whole genome shotgun (WGS) entry which is preliminary data.</text>
</comment>
<dbReference type="Pfam" id="PF04678">
    <property type="entry name" value="MCU"/>
    <property type="match status" value="1"/>
</dbReference>
<evidence type="ECO:0000256" key="1">
    <source>
        <dbReference type="ARBA" id="ARBA00004141"/>
    </source>
</evidence>
<proteinExistence type="inferred from homology"/>
<evidence type="ECO:0000259" key="12">
    <source>
        <dbReference type="Pfam" id="PF04678"/>
    </source>
</evidence>
<evidence type="ECO:0000256" key="11">
    <source>
        <dbReference type="SAM" id="Phobius"/>
    </source>
</evidence>
<feature type="transmembrane region" description="Helical" evidence="11">
    <location>
        <begin position="277"/>
        <end position="297"/>
    </location>
</feature>
<feature type="domain" description="Calcium uniporter protein C-terminal" evidence="12">
    <location>
        <begin position="177"/>
        <end position="335"/>
    </location>
</feature>
<evidence type="ECO:0000313" key="14">
    <source>
        <dbReference type="Proteomes" id="UP001187471"/>
    </source>
</evidence>
<sequence length="359" mass="41066">MALRRTLAKRLFNSNRNRDSPPLVTLQHSPIPPPSPSVQKQSTVPPNAAKTNFHRELLTSPESADSGFFRLFLQRRGINQYARLPDFLSVPVGDRLRDKLRSMNISGDRIHLDGLVPPVPEKAPSGNLDGLSVLDARKILRSSQLERVRSALRQIPVNSVSYSEFVKVCCDVCSNREQGVEFAKMLDECGNVIVIGNVVFLRPEQVAKSMEKLISESVAIPNDPRKSELEEMEKQKAVIDRKAESLVRRELYCGLGFLVVQTLGFMRLTFWELTWDVMEPICFFVTSLHFALAYAFFLRTSKEPSFQGYFQRRFKAKQRKLMEVHNFDVEKYDRLCRAFYPNYCGNLGTREHLLAPEHS</sequence>
<evidence type="ECO:0000256" key="8">
    <source>
        <dbReference type="ARBA" id="ARBA00023065"/>
    </source>
</evidence>
<comment type="subcellular location">
    <subcellularLocation>
        <location evidence="1">Membrane</location>
        <topology evidence="1">Multi-pass membrane protein</topology>
    </subcellularLocation>
</comment>